<dbReference type="AlphaFoldDB" id="A0A518EY48"/>
<evidence type="ECO:0000313" key="3">
    <source>
        <dbReference type="EMBL" id="QDV09007.1"/>
    </source>
</evidence>
<proteinExistence type="predicted"/>
<name>A0A518EY48_9BACT</name>
<sequence precursor="true">MFQDKNPLPGLGRLALLLAPIAALPTSARAQYELGWIQPIDEAVFQTVQFGGIATYESLGSSAPVASGGCVAAFGISSPTSGGSDALLLRRWTEDGFPDWSRTYPIAPTFTGYLSVQDVIVTTARDAVVLVSIGEEFRMLSFDEQGSLNWDVEIPSTVPFAPVVRAEHGPAPNGDIYVATVMDSLTLPVFTGRASMRKIDGSTGSILWTHEAPSLMPMTAAFGGGDAYMAYYGGGFLTAERIDSAGQVVYSAAGLQSFERPLGAASVSDDGRFFFAQQVDGAIELDPQGQLAWSAPLVGIANSGASAYTTTGDVVYMAPFPLNGSVTRFDRSGNVVWDRAAPAPIRDYAGIAADGDDGVVLAARVNIASGGGYDPSIEYLDAAGNQRDLVQLGTLLGQLGGMTAPAIDSRGNVWAGASLRVGNGFTDAAQIAKVIPSSDPSATQCVQVFANSTGQVGELHAAGSAEVAANNLTLRASQLPVNSVCLFLASPTAGFVSNPGNAQGNLCIASPLIGRYVGPLQVQFTNASGTVSLQLELRGVPSSAGTVVLQPGMTYYFQAWHRDSVMGQATSNFTSAIQVDFQ</sequence>
<feature type="domain" description="Pyrrolo-quinoline quinone repeat" evidence="2">
    <location>
        <begin position="252"/>
        <end position="356"/>
    </location>
</feature>
<dbReference type="Proteomes" id="UP000320390">
    <property type="component" value="Chromosome"/>
</dbReference>
<evidence type="ECO:0000259" key="2">
    <source>
        <dbReference type="Pfam" id="PF13360"/>
    </source>
</evidence>
<dbReference type="InterPro" id="IPR002372">
    <property type="entry name" value="PQQ_rpt_dom"/>
</dbReference>
<evidence type="ECO:0000256" key="1">
    <source>
        <dbReference type="SAM" id="SignalP"/>
    </source>
</evidence>
<accession>A0A518EY48</accession>
<dbReference type="Pfam" id="PF13360">
    <property type="entry name" value="PQQ_2"/>
    <property type="match status" value="1"/>
</dbReference>
<dbReference type="RefSeq" id="WP_145202638.1">
    <property type="nucleotide sequence ID" value="NZ_CP036434.1"/>
</dbReference>
<dbReference type="EMBL" id="CP036434">
    <property type="protein sequence ID" value="QDV09007.1"/>
    <property type="molecule type" value="Genomic_DNA"/>
</dbReference>
<organism evidence="3 4">
    <name type="scientific">Saltatorellus ferox</name>
    <dbReference type="NCBI Taxonomy" id="2528018"/>
    <lineage>
        <taxon>Bacteria</taxon>
        <taxon>Pseudomonadati</taxon>
        <taxon>Planctomycetota</taxon>
        <taxon>Planctomycetia</taxon>
        <taxon>Planctomycetia incertae sedis</taxon>
        <taxon>Saltatorellus</taxon>
    </lineage>
</organism>
<feature type="signal peptide" evidence="1">
    <location>
        <begin position="1"/>
        <end position="30"/>
    </location>
</feature>
<reference evidence="3 4" key="1">
    <citation type="submission" date="2019-02" db="EMBL/GenBank/DDBJ databases">
        <title>Deep-cultivation of Planctomycetes and their phenomic and genomic characterization uncovers novel biology.</title>
        <authorList>
            <person name="Wiegand S."/>
            <person name="Jogler M."/>
            <person name="Boedeker C."/>
            <person name="Pinto D."/>
            <person name="Vollmers J."/>
            <person name="Rivas-Marin E."/>
            <person name="Kohn T."/>
            <person name="Peeters S.H."/>
            <person name="Heuer A."/>
            <person name="Rast P."/>
            <person name="Oberbeckmann S."/>
            <person name="Bunk B."/>
            <person name="Jeske O."/>
            <person name="Meyerdierks A."/>
            <person name="Storesund J.E."/>
            <person name="Kallscheuer N."/>
            <person name="Luecker S."/>
            <person name="Lage O.M."/>
            <person name="Pohl T."/>
            <person name="Merkel B.J."/>
            <person name="Hornburger P."/>
            <person name="Mueller R.-W."/>
            <person name="Bruemmer F."/>
            <person name="Labrenz M."/>
            <person name="Spormann A.M."/>
            <person name="Op den Camp H."/>
            <person name="Overmann J."/>
            <person name="Amann R."/>
            <person name="Jetten M.S.M."/>
            <person name="Mascher T."/>
            <person name="Medema M.H."/>
            <person name="Devos D.P."/>
            <person name="Kaster A.-K."/>
            <person name="Ovreas L."/>
            <person name="Rohde M."/>
            <person name="Galperin M.Y."/>
            <person name="Jogler C."/>
        </authorList>
    </citation>
    <scope>NUCLEOTIDE SEQUENCE [LARGE SCALE GENOMIC DNA]</scope>
    <source>
        <strain evidence="3 4">Poly30</strain>
    </source>
</reference>
<keyword evidence="1" id="KW-0732">Signal</keyword>
<feature type="chain" id="PRO_5022211137" description="Pyrrolo-quinoline quinone repeat domain-containing protein" evidence="1">
    <location>
        <begin position="31"/>
        <end position="582"/>
    </location>
</feature>
<dbReference type="Gene3D" id="2.130.10.10">
    <property type="entry name" value="YVTN repeat-like/Quinoprotein amine dehydrogenase"/>
    <property type="match status" value="1"/>
</dbReference>
<dbReference type="SUPFAM" id="SSF63825">
    <property type="entry name" value="YWTD domain"/>
    <property type="match status" value="1"/>
</dbReference>
<protein>
    <recommendedName>
        <fullName evidence="2">Pyrrolo-quinoline quinone repeat domain-containing protein</fullName>
    </recommendedName>
</protein>
<evidence type="ECO:0000313" key="4">
    <source>
        <dbReference type="Proteomes" id="UP000320390"/>
    </source>
</evidence>
<keyword evidence="4" id="KW-1185">Reference proteome</keyword>
<gene>
    <name evidence="3" type="ORF">Poly30_45630</name>
</gene>
<dbReference type="InterPro" id="IPR015943">
    <property type="entry name" value="WD40/YVTN_repeat-like_dom_sf"/>
</dbReference>